<proteinExistence type="predicted"/>
<feature type="compositionally biased region" description="Basic and acidic residues" evidence="1">
    <location>
        <begin position="16"/>
        <end position="25"/>
    </location>
</feature>
<organism evidence="2 3">
    <name type="scientific">Deinococcus peraridilitoris (strain DSM 19664 / LMG 22246 / CIP 109416 / KR-200)</name>
    <dbReference type="NCBI Taxonomy" id="937777"/>
    <lineage>
        <taxon>Bacteria</taxon>
        <taxon>Thermotogati</taxon>
        <taxon>Deinococcota</taxon>
        <taxon>Deinococci</taxon>
        <taxon>Deinococcales</taxon>
        <taxon>Deinococcaceae</taxon>
        <taxon>Deinococcus</taxon>
    </lineage>
</organism>
<accession>K9ZY52</accession>
<sequence>MADDSKLTGIPPLGRSVEEIERDDGNQENSRVPGSTQGDGASFTPITQTNLSTVPNVGGPVAGGLNASAGAHDEAASGTVHQRDKNSPS</sequence>
<feature type="compositionally biased region" description="Basic and acidic residues" evidence="1">
    <location>
        <begin position="71"/>
        <end position="89"/>
    </location>
</feature>
<dbReference type="RefSeq" id="WP_015234414.1">
    <property type="nucleotide sequence ID" value="NC_019793.1"/>
</dbReference>
<evidence type="ECO:0000313" key="2">
    <source>
        <dbReference type="EMBL" id="AFZ66104.1"/>
    </source>
</evidence>
<evidence type="ECO:0000256" key="1">
    <source>
        <dbReference type="SAM" id="MobiDB-lite"/>
    </source>
</evidence>
<name>K9ZY52_DEIPD</name>
<dbReference type="KEGG" id="dpd:Deipe_0509"/>
<keyword evidence="3" id="KW-1185">Reference proteome</keyword>
<reference evidence="3" key="1">
    <citation type="submission" date="2012-03" db="EMBL/GenBank/DDBJ databases">
        <title>Complete sequence of chromosome of Deinococcus peraridilitoris DSM 19664.</title>
        <authorList>
            <person name="Lucas S."/>
            <person name="Copeland A."/>
            <person name="Lapidus A."/>
            <person name="Glavina del Rio T."/>
            <person name="Dalin E."/>
            <person name="Tice H."/>
            <person name="Bruce D."/>
            <person name="Goodwin L."/>
            <person name="Pitluck S."/>
            <person name="Peters L."/>
            <person name="Mikhailova N."/>
            <person name="Lu M."/>
            <person name="Kyrpides N."/>
            <person name="Mavromatis K."/>
            <person name="Ivanova N."/>
            <person name="Brettin T."/>
            <person name="Detter J.C."/>
            <person name="Han C."/>
            <person name="Larimer F."/>
            <person name="Land M."/>
            <person name="Hauser L."/>
            <person name="Markowitz V."/>
            <person name="Cheng J.-F."/>
            <person name="Hugenholtz P."/>
            <person name="Woyke T."/>
            <person name="Wu D."/>
            <person name="Pukall R."/>
            <person name="Steenblock K."/>
            <person name="Brambilla E."/>
            <person name="Klenk H.-P."/>
            <person name="Eisen J.A."/>
        </authorList>
    </citation>
    <scope>NUCLEOTIDE SEQUENCE [LARGE SCALE GENOMIC DNA]</scope>
    <source>
        <strain evidence="3">DSM 19664 / LMG 22246 / CIP 109416 / KR-200</strain>
    </source>
</reference>
<dbReference type="EMBL" id="CP003382">
    <property type="protein sequence ID" value="AFZ66104.1"/>
    <property type="molecule type" value="Genomic_DNA"/>
</dbReference>
<feature type="compositionally biased region" description="Polar residues" evidence="1">
    <location>
        <begin position="27"/>
        <end position="55"/>
    </location>
</feature>
<dbReference type="OrthoDB" id="74270at2"/>
<dbReference type="AlphaFoldDB" id="K9ZY52"/>
<dbReference type="HOGENOM" id="CLU_2449724_0_0_0"/>
<feature type="region of interest" description="Disordered" evidence="1">
    <location>
        <begin position="1"/>
        <end position="89"/>
    </location>
</feature>
<dbReference type="Proteomes" id="UP000010467">
    <property type="component" value="Chromosome"/>
</dbReference>
<evidence type="ECO:0000313" key="3">
    <source>
        <dbReference type="Proteomes" id="UP000010467"/>
    </source>
</evidence>
<gene>
    <name evidence="2" type="ordered locus">Deipe_0509</name>
</gene>
<protein>
    <submittedName>
        <fullName evidence="2">Uncharacterized protein</fullName>
    </submittedName>
</protein>
<dbReference type="PATRIC" id="fig|937777.3.peg.513"/>